<dbReference type="EMBL" id="CP010827">
    <property type="protein sequence ID" value="AJI78694.1"/>
    <property type="molecule type" value="Genomic_DNA"/>
</dbReference>
<name>A0A0B6F0H8_9CORY</name>
<dbReference type="PANTHER" id="PTHR43767:SF11">
    <property type="entry name" value="MEDIUM-CHAIN-FATTY-ACID--COA LIGASE"/>
    <property type="match status" value="1"/>
</dbReference>
<evidence type="ECO:0000259" key="3">
    <source>
        <dbReference type="Pfam" id="PF13193"/>
    </source>
</evidence>
<dbReference type="Gene3D" id="3.40.50.12780">
    <property type="entry name" value="N-terminal domain of ligase-like"/>
    <property type="match status" value="1"/>
</dbReference>
<reference evidence="4 5" key="1">
    <citation type="journal article" date="2015" name="Genome Announc.">
        <title>Complete Genome Sequence and Annotation of Corynebacterium singulare DSM 44357, Isolated from a Human Semen Specimen.</title>
        <authorList>
            <person name="Merten M."/>
            <person name="Brinkrolf K."/>
            <person name="Albersmeier A."/>
            <person name="Kutter Y."/>
            <person name="Ruckert C."/>
            <person name="Tauch A."/>
        </authorList>
    </citation>
    <scope>NUCLEOTIDE SEQUENCE [LARGE SCALE GENOMIC DNA]</scope>
    <source>
        <strain evidence="4">IBS B52218</strain>
    </source>
</reference>
<dbReference type="InterPro" id="IPR050237">
    <property type="entry name" value="ATP-dep_AMP-bd_enzyme"/>
</dbReference>
<dbReference type="InterPro" id="IPR042099">
    <property type="entry name" value="ANL_N_sf"/>
</dbReference>
<keyword evidence="4" id="KW-0436">Ligase</keyword>
<proteinExistence type="predicted"/>
<dbReference type="EC" id="6.2.1.-" evidence="4"/>
<dbReference type="InterPro" id="IPR020845">
    <property type="entry name" value="AMP-binding_CS"/>
</dbReference>
<evidence type="ECO:0000259" key="2">
    <source>
        <dbReference type="Pfam" id="PF00501"/>
    </source>
</evidence>
<protein>
    <submittedName>
        <fullName evidence="4">Acyl-CoA synthetase (AMP-forming)/AMP-acid ligase II</fullName>
        <ecNumber evidence="4">6.2.1.-</ecNumber>
    </submittedName>
</protein>
<dbReference type="PANTHER" id="PTHR43767">
    <property type="entry name" value="LONG-CHAIN-FATTY-ACID--COA LIGASE"/>
    <property type="match status" value="1"/>
</dbReference>
<dbReference type="Gene3D" id="3.30.300.30">
    <property type="match status" value="1"/>
</dbReference>
<dbReference type="STRING" id="161899.CSING_05795"/>
<dbReference type="SUPFAM" id="SSF56801">
    <property type="entry name" value="Acetyl-CoA synthetase-like"/>
    <property type="match status" value="1"/>
</dbReference>
<dbReference type="AlphaFoldDB" id="A0A0B6F0H8"/>
<evidence type="ECO:0000256" key="1">
    <source>
        <dbReference type="SAM" id="MobiDB-lite"/>
    </source>
</evidence>
<dbReference type="HOGENOM" id="CLU_000022_59_5_11"/>
<dbReference type="KEGG" id="csx:CSING_05795"/>
<organism evidence="4 5">
    <name type="scientific">Corynebacterium singulare</name>
    <dbReference type="NCBI Taxonomy" id="161899"/>
    <lineage>
        <taxon>Bacteria</taxon>
        <taxon>Bacillati</taxon>
        <taxon>Actinomycetota</taxon>
        <taxon>Actinomycetes</taxon>
        <taxon>Mycobacteriales</taxon>
        <taxon>Corynebacteriaceae</taxon>
        <taxon>Corynebacterium</taxon>
    </lineage>
</organism>
<dbReference type="Pfam" id="PF00501">
    <property type="entry name" value="AMP-binding"/>
    <property type="match status" value="1"/>
</dbReference>
<gene>
    <name evidence="4" type="primary">fadD4</name>
    <name evidence="4" type="ORF">CSING_05795</name>
</gene>
<sequence>MGDVIRGDCERISTPLHRRAPTPRAYRGGCSEGAGKASPPVASNYTASIDRDHTDTAKVVAMLSTMQDIPLSLTRILEYGSSVHSQTQVITWHSADPGNEREETTFADIGARAAAFAHALHDTLGVTGDERVGTLMWNCAEHLEVLFGTACKGAVFTPLNKQLMNDQIRHIVNHAEVQVIVADGRLGQQLANVLKGVECVRAVVFTDVDKLTAPMPEGVEVYSYEELLDGRSTVYDWPVLDEHTAAALCYSTGTTGAPKGVLYSHRALYLEGMQLRSSDSLCVTHGETFLCCIPIYHVLSWGVPFAAWMTGTPLVLPDADVSPATLAKVIAATSPRVAHGVPTIWIQLFVHYLKHPPERMTLTEIFAGGSPVPPQLIKMWEERYGVDVVHVWGMAETTTVGTVARPPSGASGEARWAYRVSQGRFPASLQYRVVNDGHVVNTTDLNAGEIQVRGNLVTGSYYHSPASEDGGAAHEFRGKDVEDAESKFTADGWLRTGDVGFVNEEGFLTVEDRARDVIRSGGEWIYSVQLENLIMSNPDVLECAVIGYPDKQWVERPLAVTVLAADISPTIETAERLRDGMRSELPSWMLPEYWTFVKSIDKTSVGKFDKKDLRAHLAEGEYNIIRLKGPGESQRLDARD</sequence>
<evidence type="ECO:0000313" key="4">
    <source>
        <dbReference type="EMBL" id="AJI78694.1"/>
    </source>
</evidence>
<feature type="compositionally biased region" description="Basic and acidic residues" evidence="1">
    <location>
        <begin position="1"/>
        <end position="11"/>
    </location>
</feature>
<dbReference type="NCBIfam" id="NF004837">
    <property type="entry name" value="PRK06187.1"/>
    <property type="match status" value="1"/>
</dbReference>
<dbReference type="InterPro" id="IPR025110">
    <property type="entry name" value="AMP-bd_C"/>
</dbReference>
<evidence type="ECO:0000313" key="5">
    <source>
        <dbReference type="Proteomes" id="UP000031890"/>
    </source>
</evidence>
<dbReference type="InterPro" id="IPR000873">
    <property type="entry name" value="AMP-dep_synth/lig_dom"/>
</dbReference>
<feature type="domain" description="AMP-binding enzyme C-terminal" evidence="3">
    <location>
        <begin position="530"/>
        <end position="607"/>
    </location>
</feature>
<accession>A0A0B6F0H8</accession>
<dbReference type="PROSITE" id="PS00455">
    <property type="entry name" value="AMP_BINDING"/>
    <property type="match status" value="1"/>
</dbReference>
<dbReference type="NCBIfam" id="NF004143">
    <property type="entry name" value="PRK05620.1"/>
    <property type="match status" value="1"/>
</dbReference>
<feature type="domain" description="AMP-dependent synthetase/ligase" evidence="2">
    <location>
        <begin position="99"/>
        <end position="462"/>
    </location>
</feature>
<dbReference type="Proteomes" id="UP000031890">
    <property type="component" value="Chromosome"/>
</dbReference>
<dbReference type="InterPro" id="IPR045851">
    <property type="entry name" value="AMP-bd_C_sf"/>
</dbReference>
<dbReference type="GO" id="GO:0016877">
    <property type="term" value="F:ligase activity, forming carbon-sulfur bonds"/>
    <property type="evidence" value="ECO:0007669"/>
    <property type="project" value="UniProtKB-ARBA"/>
</dbReference>
<feature type="region of interest" description="Disordered" evidence="1">
    <location>
        <begin position="1"/>
        <end position="41"/>
    </location>
</feature>
<dbReference type="Pfam" id="PF13193">
    <property type="entry name" value="AMP-binding_C"/>
    <property type="match status" value="1"/>
</dbReference>